<name>A0ABU9L1T6_9FLAO</name>
<dbReference type="InterPro" id="IPR014710">
    <property type="entry name" value="RmlC-like_jellyroll"/>
</dbReference>
<dbReference type="Proteomes" id="UP001474120">
    <property type="component" value="Unassembled WGS sequence"/>
</dbReference>
<evidence type="ECO:0008006" key="3">
    <source>
        <dbReference type="Google" id="ProtNLM"/>
    </source>
</evidence>
<dbReference type="Gene3D" id="2.60.120.10">
    <property type="entry name" value="Jelly Rolls"/>
    <property type="match status" value="1"/>
</dbReference>
<dbReference type="SUPFAM" id="SSF51182">
    <property type="entry name" value="RmlC-like cupins"/>
    <property type="match status" value="1"/>
</dbReference>
<protein>
    <recommendedName>
        <fullName evidence="3">Cupin domain-containing protein</fullName>
    </recommendedName>
</protein>
<dbReference type="EMBL" id="JBCDNA010000002">
    <property type="protein sequence ID" value="MEL4456408.1"/>
    <property type="molecule type" value="Genomic_DNA"/>
</dbReference>
<dbReference type="RefSeq" id="WP_342160539.1">
    <property type="nucleotide sequence ID" value="NZ_JBCDNA010000002.1"/>
</dbReference>
<gene>
    <name evidence="1" type="ORF">AABB81_10905</name>
</gene>
<evidence type="ECO:0000313" key="1">
    <source>
        <dbReference type="EMBL" id="MEL4456408.1"/>
    </source>
</evidence>
<evidence type="ECO:0000313" key="2">
    <source>
        <dbReference type="Proteomes" id="UP001474120"/>
    </source>
</evidence>
<accession>A0ABU9L1T6</accession>
<sequence length="124" mass="13909">MNIKKENLPVVMEAPDTVLRNQGGFGGMAIAYNELPKGTDFRPLLNGLNNDSCHCPHWGYIVEGAIRIFYDDNTEEVSRAGDVYYWPAGHTGIVEEDIKFIEFSPQKEFKQVMDHIGKKMSASG</sequence>
<comment type="caution">
    <text evidence="1">The sequence shown here is derived from an EMBL/GenBank/DDBJ whole genome shotgun (WGS) entry which is preliminary data.</text>
</comment>
<reference evidence="1 2" key="1">
    <citation type="submission" date="2024-04" db="EMBL/GenBank/DDBJ databases">
        <title>whole genome sequencing of Lutimonas vermicola strain IMCC1616.</title>
        <authorList>
            <person name="Bae S.S."/>
        </authorList>
    </citation>
    <scope>NUCLEOTIDE SEQUENCE [LARGE SCALE GENOMIC DNA]</scope>
    <source>
        <strain evidence="1 2">IMCC1616</strain>
    </source>
</reference>
<organism evidence="1 2">
    <name type="scientific">Lutimonas vermicola</name>
    <dbReference type="NCBI Taxonomy" id="414288"/>
    <lineage>
        <taxon>Bacteria</taxon>
        <taxon>Pseudomonadati</taxon>
        <taxon>Bacteroidota</taxon>
        <taxon>Flavobacteriia</taxon>
        <taxon>Flavobacteriales</taxon>
        <taxon>Flavobacteriaceae</taxon>
        <taxon>Lutimonas</taxon>
    </lineage>
</organism>
<keyword evidence="2" id="KW-1185">Reference proteome</keyword>
<proteinExistence type="predicted"/>
<dbReference type="InterPro" id="IPR011051">
    <property type="entry name" value="RmlC_Cupin_sf"/>
</dbReference>